<dbReference type="PRINTS" id="PR00245">
    <property type="entry name" value="OLFACTORYR"/>
</dbReference>
<keyword evidence="8 10" id="KW-0675">Receptor</keyword>
<dbReference type="Gene3D" id="1.20.1070.10">
    <property type="entry name" value="Rhodopsin 7-helix transmembrane proteins"/>
    <property type="match status" value="1"/>
</dbReference>
<dbReference type="eggNOG" id="ENOG502T6WP">
    <property type="taxonomic scope" value="Eukaryota"/>
</dbReference>
<keyword evidence="11" id="KW-1003">Cell membrane</keyword>
<organism evidence="13 14">
    <name type="scientific">Ictidomys tridecemlineatus</name>
    <name type="common">Thirteen-lined ground squirrel</name>
    <name type="synonym">Spermophilus tridecemlineatus</name>
    <dbReference type="NCBI Taxonomy" id="43179"/>
    <lineage>
        <taxon>Eukaryota</taxon>
        <taxon>Metazoa</taxon>
        <taxon>Chordata</taxon>
        <taxon>Craniata</taxon>
        <taxon>Vertebrata</taxon>
        <taxon>Euteleostomi</taxon>
        <taxon>Mammalia</taxon>
        <taxon>Eutheria</taxon>
        <taxon>Euarchontoglires</taxon>
        <taxon>Glires</taxon>
        <taxon>Rodentia</taxon>
        <taxon>Sciuromorpha</taxon>
        <taxon>Sciuridae</taxon>
        <taxon>Xerinae</taxon>
        <taxon>Marmotini</taxon>
        <taxon>Ictidomys</taxon>
    </lineage>
</organism>
<feature type="transmembrane region" description="Helical" evidence="11">
    <location>
        <begin position="104"/>
        <end position="126"/>
    </location>
</feature>
<reference evidence="13" key="2">
    <citation type="submission" date="2025-08" db="UniProtKB">
        <authorList>
            <consortium name="Ensembl"/>
        </authorList>
    </citation>
    <scope>IDENTIFICATION</scope>
</reference>
<dbReference type="AlphaFoldDB" id="I3N4R9"/>
<reference evidence="14" key="1">
    <citation type="submission" date="2011-11" db="EMBL/GenBank/DDBJ databases">
        <title>The Draft Genome of Spermophilus tridecemlineatus.</title>
        <authorList>
            <consortium name="The Broad Institute Genome Assembly &amp; Analysis Group"/>
            <consortium name="Computational R&amp;D Group"/>
            <consortium name="and Sequencing Platform"/>
            <person name="Di Palma F."/>
            <person name="Alfoldi J."/>
            <person name="Johnson J."/>
            <person name="Berlin A."/>
            <person name="Gnerre S."/>
            <person name="Jaffe D."/>
            <person name="MacCallum I."/>
            <person name="Young S."/>
            <person name="Walker B.J."/>
            <person name="Lindblad-Toh K."/>
        </authorList>
    </citation>
    <scope>NUCLEOTIDE SEQUENCE [LARGE SCALE GENOMIC DNA]</scope>
</reference>
<dbReference type="PANTHER" id="PTHR48018">
    <property type="entry name" value="OLFACTORY RECEPTOR"/>
    <property type="match status" value="1"/>
</dbReference>
<dbReference type="Ensembl" id="ENSSTOT00000020618.2">
    <property type="protein sequence ID" value="ENSSTOP00000019365.2"/>
    <property type="gene ID" value="ENSSTOG00000024677.2"/>
</dbReference>
<keyword evidence="7 11" id="KW-0472">Membrane</keyword>
<evidence type="ECO:0000313" key="13">
    <source>
        <dbReference type="Ensembl" id="ENSSTOP00000019365.2"/>
    </source>
</evidence>
<evidence type="ECO:0000313" key="14">
    <source>
        <dbReference type="Proteomes" id="UP000005215"/>
    </source>
</evidence>
<keyword evidence="14" id="KW-1185">Reference proteome</keyword>
<dbReference type="InParanoid" id="I3N4R9"/>
<dbReference type="Proteomes" id="UP000005215">
    <property type="component" value="Unassembled WGS sequence"/>
</dbReference>
<evidence type="ECO:0000256" key="10">
    <source>
        <dbReference type="RuleBase" id="RU000688"/>
    </source>
</evidence>
<dbReference type="SUPFAM" id="SSF81321">
    <property type="entry name" value="Family A G protein-coupled receptor-like"/>
    <property type="match status" value="1"/>
</dbReference>
<evidence type="ECO:0000256" key="8">
    <source>
        <dbReference type="ARBA" id="ARBA00023170"/>
    </source>
</evidence>
<dbReference type="InterPro" id="IPR000725">
    <property type="entry name" value="Olfact_rcpt"/>
</dbReference>
<dbReference type="HOGENOM" id="CLU_012526_1_0_1"/>
<evidence type="ECO:0000256" key="5">
    <source>
        <dbReference type="ARBA" id="ARBA00022989"/>
    </source>
</evidence>
<dbReference type="GO" id="GO:0005886">
    <property type="term" value="C:plasma membrane"/>
    <property type="evidence" value="ECO:0007669"/>
    <property type="project" value="UniProtKB-SubCell"/>
</dbReference>
<comment type="subcellular location">
    <subcellularLocation>
        <location evidence="1 11">Cell membrane</location>
        <topology evidence="1 11">Multi-pass membrane protein</topology>
    </subcellularLocation>
</comment>
<protein>
    <recommendedName>
        <fullName evidence="11">Olfactory receptor</fullName>
    </recommendedName>
</protein>
<evidence type="ECO:0000256" key="7">
    <source>
        <dbReference type="ARBA" id="ARBA00023136"/>
    </source>
</evidence>
<dbReference type="GO" id="GO:0004930">
    <property type="term" value="F:G protein-coupled receptor activity"/>
    <property type="evidence" value="ECO:0007669"/>
    <property type="project" value="UniProtKB-KW"/>
</dbReference>
<feature type="transmembrane region" description="Helical" evidence="11">
    <location>
        <begin position="146"/>
        <end position="171"/>
    </location>
</feature>
<proteinExistence type="inferred from homology"/>
<dbReference type="InterPro" id="IPR017452">
    <property type="entry name" value="GPCR_Rhodpsn_7TM"/>
</dbReference>
<dbReference type="InterPro" id="IPR000276">
    <property type="entry name" value="GPCR_Rhodpsn"/>
</dbReference>
<name>I3N4R9_ICTTR</name>
<keyword evidence="2 11" id="KW-0716">Sensory transduction</keyword>
<evidence type="ECO:0000256" key="3">
    <source>
        <dbReference type="ARBA" id="ARBA00022692"/>
    </source>
</evidence>
<dbReference type="GO" id="GO:0004984">
    <property type="term" value="F:olfactory receptor activity"/>
    <property type="evidence" value="ECO:0007669"/>
    <property type="project" value="InterPro"/>
</dbReference>
<evidence type="ECO:0000256" key="11">
    <source>
        <dbReference type="RuleBase" id="RU363047"/>
    </source>
</evidence>
<feature type="transmembrane region" description="Helical" evidence="11">
    <location>
        <begin position="277"/>
        <end position="296"/>
    </location>
</feature>
<dbReference type="FunFam" id="1.20.1070.10:FF:000003">
    <property type="entry name" value="Olfactory receptor"/>
    <property type="match status" value="1"/>
</dbReference>
<feature type="transmembrane region" description="Helical" evidence="11">
    <location>
        <begin position="31"/>
        <end position="54"/>
    </location>
</feature>
<dbReference type="PROSITE" id="PS50262">
    <property type="entry name" value="G_PROTEIN_RECEP_F1_2"/>
    <property type="match status" value="1"/>
</dbReference>
<evidence type="ECO:0000256" key="4">
    <source>
        <dbReference type="ARBA" id="ARBA00022725"/>
    </source>
</evidence>
<dbReference type="STRING" id="43179.ENSSTOP00000019365"/>
<accession>I3N4R9</accession>
<evidence type="ECO:0000256" key="2">
    <source>
        <dbReference type="ARBA" id="ARBA00022606"/>
    </source>
</evidence>
<keyword evidence="6 10" id="KW-0297">G-protein coupled receptor</keyword>
<feature type="domain" description="G-protein coupled receptors family 1 profile" evidence="12">
    <location>
        <begin position="47"/>
        <end position="296"/>
    </location>
</feature>
<dbReference type="EMBL" id="AGTP01115209">
    <property type="status" value="NOT_ANNOTATED_CDS"/>
    <property type="molecule type" value="Genomic_DNA"/>
</dbReference>
<sequence length="323" mass="36356">MEGSYVMAVGNLSLETTFALLGFTDFPELQIPLFLIFLLMYIISVVGNLGMIVIIKINPKFHTPMYFFLSHLSLVDFCYSSIVTPKLLENLVLVDKSIFYSSCMLQYFLSCTAVVTESFLLAVMAYDRFVAICNPLLYTVVMSQRLCALLVAGSYIWGMFGPLVLLCYALRLSFSGFNVINHFFCEYTALIAVSSSDIRVPHLLLFGFATFTEVSTLLVILTSYVFIFVTVLKICSASGRRKAFSTCASHLTAIIIFHGTILSLYCVPNSKNSRQTVKVASVFYTAVNPMLNLLIYSLRNKDVKEAVWKLELYSLYFSYMNCI</sequence>
<dbReference type="PRINTS" id="PR00237">
    <property type="entry name" value="GPCRRHODOPSN"/>
</dbReference>
<feature type="transmembrane region" description="Helical" evidence="11">
    <location>
        <begin position="203"/>
        <end position="231"/>
    </location>
</feature>
<evidence type="ECO:0000259" key="12">
    <source>
        <dbReference type="PROSITE" id="PS50262"/>
    </source>
</evidence>
<dbReference type="Pfam" id="PF13853">
    <property type="entry name" value="7tm_4"/>
    <property type="match status" value="1"/>
</dbReference>
<feature type="transmembrane region" description="Helical" evidence="11">
    <location>
        <begin position="66"/>
        <end position="84"/>
    </location>
</feature>
<evidence type="ECO:0000256" key="6">
    <source>
        <dbReference type="ARBA" id="ARBA00023040"/>
    </source>
</evidence>
<dbReference type="GeneTree" id="ENSGT01140000282514"/>
<feature type="transmembrane region" description="Helical" evidence="11">
    <location>
        <begin position="243"/>
        <end position="265"/>
    </location>
</feature>
<evidence type="ECO:0000256" key="1">
    <source>
        <dbReference type="ARBA" id="ARBA00004651"/>
    </source>
</evidence>
<keyword evidence="5 11" id="KW-1133">Transmembrane helix</keyword>
<dbReference type="CDD" id="cd15410">
    <property type="entry name" value="7tmA_OR5D-like"/>
    <property type="match status" value="1"/>
</dbReference>
<reference evidence="13" key="3">
    <citation type="submission" date="2025-09" db="UniProtKB">
        <authorList>
            <consortium name="Ensembl"/>
        </authorList>
    </citation>
    <scope>IDENTIFICATION</scope>
</reference>
<keyword evidence="9 10" id="KW-0807">Transducer</keyword>
<keyword evidence="3 10" id="KW-0812">Transmembrane</keyword>
<comment type="similarity">
    <text evidence="10">Belongs to the G-protein coupled receptor 1 family.</text>
</comment>
<dbReference type="PROSITE" id="PS00237">
    <property type="entry name" value="G_PROTEIN_RECEP_F1_1"/>
    <property type="match status" value="1"/>
</dbReference>
<gene>
    <name evidence="13" type="primary">LOC106145445</name>
</gene>
<keyword evidence="4 11" id="KW-0552">Olfaction</keyword>
<evidence type="ECO:0000256" key="9">
    <source>
        <dbReference type="ARBA" id="ARBA00023224"/>
    </source>
</evidence>
<dbReference type="FunCoup" id="I3N4R9">
    <property type="interactions" value="549"/>
</dbReference>